<dbReference type="AlphaFoldDB" id="A0A8S1IUT5"/>
<feature type="transmembrane region" description="Helical" evidence="1">
    <location>
        <begin position="243"/>
        <end position="262"/>
    </location>
</feature>
<name>A0A8S1IUT5_9CHLO</name>
<keyword evidence="1" id="KW-0472">Membrane</keyword>
<evidence type="ECO:0000313" key="3">
    <source>
        <dbReference type="Proteomes" id="UP000708148"/>
    </source>
</evidence>
<feature type="transmembrane region" description="Helical" evidence="1">
    <location>
        <begin position="401"/>
        <end position="426"/>
    </location>
</feature>
<feature type="transmembrane region" description="Helical" evidence="1">
    <location>
        <begin position="307"/>
        <end position="331"/>
    </location>
</feature>
<dbReference type="Proteomes" id="UP000708148">
    <property type="component" value="Unassembled WGS sequence"/>
</dbReference>
<protein>
    <submittedName>
        <fullName evidence="2">Uncharacterized protein</fullName>
    </submittedName>
</protein>
<proteinExistence type="predicted"/>
<comment type="caution">
    <text evidence="2">The sequence shown here is derived from an EMBL/GenBank/DDBJ whole genome shotgun (WGS) entry which is preliminary data.</text>
</comment>
<evidence type="ECO:0000313" key="2">
    <source>
        <dbReference type="EMBL" id="CAD7697806.1"/>
    </source>
</evidence>
<dbReference type="EMBL" id="CAJHUC010000714">
    <property type="protein sequence ID" value="CAD7697806.1"/>
    <property type="molecule type" value="Genomic_DNA"/>
</dbReference>
<feature type="transmembrane region" description="Helical" evidence="1">
    <location>
        <begin position="446"/>
        <end position="464"/>
    </location>
</feature>
<accession>A0A8S1IUT5</accession>
<gene>
    <name evidence="2" type="ORF">OSTQU699_LOCUS3167</name>
</gene>
<feature type="transmembrane region" description="Helical" evidence="1">
    <location>
        <begin position="121"/>
        <end position="143"/>
    </location>
</feature>
<organism evidence="2 3">
    <name type="scientific">Ostreobium quekettii</name>
    <dbReference type="NCBI Taxonomy" id="121088"/>
    <lineage>
        <taxon>Eukaryota</taxon>
        <taxon>Viridiplantae</taxon>
        <taxon>Chlorophyta</taxon>
        <taxon>core chlorophytes</taxon>
        <taxon>Ulvophyceae</taxon>
        <taxon>TCBD clade</taxon>
        <taxon>Bryopsidales</taxon>
        <taxon>Ostreobineae</taxon>
        <taxon>Ostreobiaceae</taxon>
        <taxon>Ostreobium</taxon>
    </lineage>
</organism>
<feature type="transmembrane region" description="Helical" evidence="1">
    <location>
        <begin position="186"/>
        <end position="205"/>
    </location>
</feature>
<feature type="transmembrane region" description="Helical" evidence="1">
    <location>
        <begin position="217"/>
        <end position="237"/>
    </location>
</feature>
<feature type="transmembrane region" description="Helical" evidence="1">
    <location>
        <begin position="363"/>
        <end position="381"/>
    </location>
</feature>
<feature type="transmembrane region" description="Helical" evidence="1">
    <location>
        <begin position="155"/>
        <end position="174"/>
    </location>
</feature>
<keyword evidence="3" id="KW-1185">Reference proteome</keyword>
<sequence>MFSGAEFRRPSLSLAKVEFQRRPTIVCETNIPLHLLLKFCIQTAYDASPWWIADDASVTIPRFPLPLSNLSKGPLQQKIGALTLNRYAFSLLFFLLPILLPLAVLLVPLKPHYEGTVIDHLGFSLVTMGITGAIMGANTLFWMENFFGELFPWRWTLMAAMGPATAAFHFAASLPGGGVLPYGVDVSMLFVVAAVGVWGCIVAPPAVRRRMDWCSHLWVGMGILVFSMLVTHLLLLIESANARGAHVAYVLIMILPVLFTRLTTDIQEAVPYTTQEFAMQCQGILTFVFSLATYCLLIFLSKVVPLWQLYLIFETVDVLSTLFVGPVWELWWKVGYLKTNKFQQSIFGWAQNPMKPKAVVMKYYTKAIAAVAFPVILSVLAESDNQQVFKMTSSDMLDAGKMAEIGACMVGEVVLSISWLVFLYIIMKTRCCQEDFNDLVIQFSKMFSVVQLEGVLATLLVFLIKAKPGNSEFLD</sequence>
<dbReference type="OrthoDB" id="10516113at2759"/>
<reference evidence="2" key="1">
    <citation type="submission" date="2020-12" db="EMBL/GenBank/DDBJ databases">
        <authorList>
            <person name="Iha C."/>
        </authorList>
    </citation>
    <scope>NUCLEOTIDE SEQUENCE</scope>
</reference>
<evidence type="ECO:0000256" key="1">
    <source>
        <dbReference type="SAM" id="Phobius"/>
    </source>
</evidence>
<keyword evidence="1" id="KW-0812">Transmembrane</keyword>
<keyword evidence="1" id="KW-1133">Transmembrane helix</keyword>
<feature type="transmembrane region" description="Helical" evidence="1">
    <location>
        <begin position="87"/>
        <end position="109"/>
    </location>
</feature>
<feature type="transmembrane region" description="Helical" evidence="1">
    <location>
        <begin position="283"/>
        <end position="301"/>
    </location>
</feature>